<dbReference type="InterPro" id="IPR009057">
    <property type="entry name" value="Homeodomain-like_sf"/>
</dbReference>
<dbReference type="GO" id="GO:0003700">
    <property type="term" value="F:DNA-binding transcription factor activity"/>
    <property type="evidence" value="ECO:0007669"/>
    <property type="project" value="InterPro"/>
</dbReference>
<dbReference type="GO" id="GO:0003677">
    <property type="term" value="F:DNA binding"/>
    <property type="evidence" value="ECO:0007669"/>
    <property type="project" value="UniProtKB-KW"/>
</dbReference>
<dbReference type="SUPFAM" id="SSF53697">
    <property type="entry name" value="SIS domain"/>
    <property type="match status" value="1"/>
</dbReference>
<dbReference type="PANTHER" id="PTHR30514">
    <property type="entry name" value="GLUCOKINASE"/>
    <property type="match status" value="1"/>
</dbReference>
<dbReference type="InterPro" id="IPR046348">
    <property type="entry name" value="SIS_dom_sf"/>
</dbReference>
<dbReference type="EMBL" id="MSCJ01000003">
    <property type="protein sequence ID" value="PQJ61619.1"/>
    <property type="molecule type" value="Genomic_DNA"/>
</dbReference>
<dbReference type="Gene3D" id="1.10.10.10">
    <property type="entry name" value="Winged helix-like DNA-binding domain superfamily/Winged helix DNA-binding domain"/>
    <property type="match status" value="1"/>
</dbReference>
<keyword evidence="1" id="KW-0805">Transcription regulation</keyword>
<sequence length="267" mass="28677">MTALDKIANLQSQFSPNGQKIATLVLAQPELVVSLSSQELAKAANVSQSSIVKFTQRIGFKGFPAFKMAISEELARHNTIGGNVLSQLSTQPEPNNTLASSLSKMAQQKANAIIDTTKAIDTQLLTDIAARLSQAQRIQLVGLGANAIITRDFNDKLLALGLPVIHSKDHALQSTIANTLTEQDVLFVISNNSEQPILQLTAHAAKLRGAGIIVISTPDDLLLNSLADMKLDVICEPPLHSIANQHFNLHLAAQQTLTDIICIALQQ</sequence>
<organism evidence="6 7">
    <name type="scientific">Photobacterium angustum</name>
    <dbReference type="NCBI Taxonomy" id="661"/>
    <lineage>
        <taxon>Bacteria</taxon>
        <taxon>Pseudomonadati</taxon>
        <taxon>Pseudomonadota</taxon>
        <taxon>Gammaproteobacteria</taxon>
        <taxon>Vibrionales</taxon>
        <taxon>Vibrionaceae</taxon>
        <taxon>Photobacterium</taxon>
    </lineage>
</organism>
<keyword evidence="3" id="KW-0804">Transcription</keyword>
<dbReference type="SUPFAM" id="SSF46689">
    <property type="entry name" value="Homeodomain-like"/>
    <property type="match status" value="1"/>
</dbReference>
<dbReference type="CDD" id="cd05013">
    <property type="entry name" value="SIS_RpiR"/>
    <property type="match status" value="1"/>
</dbReference>
<dbReference type="Gene3D" id="3.40.50.10490">
    <property type="entry name" value="Glucose-6-phosphate isomerase like protein, domain 1"/>
    <property type="match status" value="1"/>
</dbReference>
<gene>
    <name evidence="6" type="ORF">BTO08_15075</name>
</gene>
<reference evidence="6 7" key="1">
    <citation type="submission" date="2016-12" db="EMBL/GenBank/DDBJ databases">
        <title>Diversity of luminous bacteria.</title>
        <authorList>
            <person name="Yoshizawa S."/>
            <person name="Kogure K."/>
        </authorList>
    </citation>
    <scope>NUCLEOTIDE SEQUENCE [LARGE SCALE GENOMIC DNA]</scope>
    <source>
        <strain evidence="6 7">LC1-200</strain>
    </source>
</reference>
<dbReference type="Proteomes" id="UP000238730">
    <property type="component" value="Unassembled WGS sequence"/>
</dbReference>
<feature type="domain" description="HTH rpiR-type" evidence="4">
    <location>
        <begin position="1"/>
        <end position="77"/>
    </location>
</feature>
<evidence type="ECO:0000256" key="1">
    <source>
        <dbReference type="ARBA" id="ARBA00023015"/>
    </source>
</evidence>
<evidence type="ECO:0000256" key="2">
    <source>
        <dbReference type="ARBA" id="ARBA00023125"/>
    </source>
</evidence>
<dbReference type="Pfam" id="PF01418">
    <property type="entry name" value="HTH_6"/>
    <property type="match status" value="1"/>
</dbReference>
<dbReference type="InterPro" id="IPR036388">
    <property type="entry name" value="WH-like_DNA-bd_sf"/>
</dbReference>
<dbReference type="Pfam" id="PF01380">
    <property type="entry name" value="SIS"/>
    <property type="match status" value="1"/>
</dbReference>
<dbReference type="GO" id="GO:0097367">
    <property type="term" value="F:carbohydrate derivative binding"/>
    <property type="evidence" value="ECO:0007669"/>
    <property type="project" value="InterPro"/>
</dbReference>
<dbReference type="PANTHER" id="PTHR30514:SF17">
    <property type="entry name" value="HTH-TYPE TRANSCRIPTIONAL REGULATOR MURR"/>
    <property type="match status" value="1"/>
</dbReference>
<dbReference type="AlphaFoldDB" id="A0A2S7VHR3"/>
<dbReference type="PROSITE" id="PS51464">
    <property type="entry name" value="SIS"/>
    <property type="match status" value="1"/>
</dbReference>
<accession>A0A2S7VHR3</accession>
<name>A0A2S7VHR3_PHOAN</name>
<keyword evidence="2" id="KW-0238">DNA-binding</keyword>
<dbReference type="PROSITE" id="PS51071">
    <property type="entry name" value="HTH_RPIR"/>
    <property type="match status" value="1"/>
</dbReference>
<evidence type="ECO:0000313" key="7">
    <source>
        <dbReference type="Proteomes" id="UP000238730"/>
    </source>
</evidence>
<proteinExistence type="predicted"/>
<protein>
    <submittedName>
        <fullName evidence="6">RpiR family transcriptional regulator</fullName>
    </submittedName>
</protein>
<evidence type="ECO:0000259" key="4">
    <source>
        <dbReference type="PROSITE" id="PS51071"/>
    </source>
</evidence>
<comment type="caution">
    <text evidence="6">The sequence shown here is derived from an EMBL/GenBank/DDBJ whole genome shotgun (WGS) entry which is preliminary data.</text>
</comment>
<dbReference type="OrthoDB" id="6636144at2"/>
<evidence type="ECO:0000313" key="6">
    <source>
        <dbReference type="EMBL" id="PQJ61619.1"/>
    </source>
</evidence>
<evidence type="ECO:0000256" key="3">
    <source>
        <dbReference type="ARBA" id="ARBA00023163"/>
    </source>
</evidence>
<evidence type="ECO:0000259" key="5">
    <source>
        <dbReference type="PROSITE" id="PS51464"/>
    </source>
</evidence>
<feature type="domain" description="SIS" evidence="5">
    <location>
        <begin position="128"/>
        <end position="267"/>
    </location>
</feature>
<dbReference type="InterPro" id="IPR000281">
    <property type="entry name" value="HTH_RpiR"/>
</dbReference>
<dbReference type="InterPro" id="IPR001347">
    <property type="entry name" value="SIS_dom"/>
</dbReference>
<dbReference type="GO" id="GO:1901135">
    <property type="term" value="P:carbohydrate derivative metabolic process"/>
    <property type="evidence" value="ECO:0007669"/>
    <property type="project" value="InterPro"/>
</dbReference>
<dbReference type="InterPro" id="IPR047640">
    <property type="entry name" value="RpiR-like"/>
</dbReference>
<dbReference type="InterPro" id="IPR035472">
    <property type="entry name" value="RpiR-like_SIS"/>
</dbReference>